<comment type="subcellular location">
    <subcellularLocation>
        <location evidence="2">Membrane</location>
        <topology evidence="2">Multi-pass membrane protein</topology>
    </subcellularLocation>
</comment>
<organism evidence="13 14">
    <name type="scientific">Sus scrofa</name>
    <name type="common">Pig</name>
    <dbReference type="NCBI Taxonomy" id="9823"/>
    <lineage>
        <taxon>Eukaryota</taxon>
        <taxon>Metazoa</taxon>
        <taxon>Chordata</taxon>
        <taxon>Craniata</taxon>
        <taxon>Vertebrata</taxon>
        <taxon>Euteleostomi</taxon>
        <taxon>Mammalia</taxon>
        <taxon>Eutheria</taxon>
        <taxon>Laurasiatheria</taxon>
        <taxon>Artiodactyla</taxon>
        <taxon>Suina</taxon>
        <taxon>Suidae</taxon>
        <taxon>Sus</taxon>
    </lineage>
</organism>
<feature type="transmembrane region" description="Helical" evidence="11">
    <location>
        <begin position="34"/>
        <end position="56"/>
    </location>
</feature>
<sequence>MPSNHHHHMVPGNYTQNPEFFLQGLSKEPELQPLIFGLFLSMYLITVFGNLLIILAASSDSHLHTPMYFFLSNLSFVDICFTTTTILKMLINIHTQSKVISYEGCISQMYFYILFAVLDDFILSVMAYDRFLAICHPLHYTVIMNPRLCGLLVLVSWIISALHSLLESLLVLRLSFCTDLEIPHFFCEIKQIVNLACDTFLNDTIMYFTALLIGGGPLAGILYSYSKIVSSIHGMTSAGGKYKALSTCASHLSVVSLYYCSSLGVYLSSAPTHSSPLSTTASVMYTVVTPMLNPFIYSLRNKDIKRALKKVIQMAVIKGKLHKKE</sequence>
<feature type="transmembrane region" description="Helical" evidence="11">
    <location>
        <begin position="148"/>
        <end position="166"/>
    </location>
</feature>
<feature type="transmembrane region" description="Helical" evidence="11">
    <location>
        <begin position="279"/>
        <end position="299"/>
    </location>
</feature>
<proteinExistence type="predicted"/>
<evidence type="ECO:0000256" key="3">
    <source>
        <dbReference type="ARBA" id="ARBA00022606"/>
    </source>
</evidence>
<feature type="transmembrane region" description="Helical" evidence="11">
    <location>
        <begin position="205"/>
        <end position="223"/>
    </location>
</feature>
<evidence type="ECO:0000256" key="11">
    <source>
        <dbReference type="SAM" id="Phobius"/>
    </source>
</evidence>
<keyword evidence="5" id="KW-0552">Olfaction</keyword>
<keyword evidence="7" id="KW-0297">G-protein coupled receptor</keyword>
<dbReference type="InterPro" id="IPR017452">
    <property type="entry name" value="GPCR_Rhodpsn_7TM"/>
</dbReference>
<dbReference type="PRINTS" id="PR00245">
    <property type="entry name" value="OLFACTORYR"/>
</dbReference>
<dbReference type="CDD" id="cd15234">
    <property type="entry name" value="7tmA_OR7-like"/>
    <property type="match status" value="1"/>
</dbReference>
<feature type="transmembrane region" description="Helical" evidence="11">
    <location>
        <begin position="244"/>
        <end position="267"/>
    </location>
</feature>
<dbReference type="Proteomes" id="UP000694723">
    <property type="component" value="Unplaced"/>
</dbReference>
<evidence type="ECO:0000256" key="1">
    <source>
        <dbReference type="ARBA" id="ARBA00003929"/>
    </source>
</evidence>
<dbReference type="AlphaFoldDB" id="A0A8D1SRC3"/>
<keyword evidence="8 11" id="KW-0472">Membrane</keyword>
<dbReference type="Gene3D" id="1.20.1070.10">
    <property type="entry name" value="Rhodopsin 7-helix transmembrane proteins"/>
    <property type="match status" value="1"/>
</dbReference>
<evidence type="ECO:0000313" key="14">
    <source>
        <dbReference type="Proteomes" id="UP000694723"/>
    </source>
</evidence>
<evidence type="ECO:0000256" key="4">
    <source>
        <dbReference type="ARBA" id="ARBA00022692"/>
    </source>
</evidence>
<evidence type="ECO:0000256" key="6">
    <source>
        <dbReference type="ARBA" id="ARBA00022989"/>
    </source>
</evidence>
<evidence type="ECO:0000259" key="12">
    <source>
        <dbReference type="PROSITE" id="PS50262"/>
    </source>
</evidence>
<dbReference type="Ensembl" id="ENSSSCT00025052735.1">
    <property type="protein sequence ID" value="ENSSSCP00025022482.1"/>
    <property type="gene ID" value="ENSSSCG00025038824.1"/>
</dbReference>
<keyword evidence="6 11" id="KW-1133">Transmembrane helix</keyword>
<evidence type="ECO:0000256" key="5">
    <source>
        <dbReference type="ARBA" id="ARBA00022725"/>
    </source>
</evidence>
<dbReference type="PANTHER" id="PTHR48001">
    <property type="entry name" value="OLFACTORY RECEPTOR"/>
    <property type="match status" value="1"/>
</dbReference>
<evidence type="ECO:0000256" key="9">
    <source>
        <dbReference type="ARBA" id="ARBA00023170"/>
    </source>
</evidence>
<evidence type="ECO:0000256" key="10">
    <source>
        <dbReference type="ARBA" id="ARBA00023224"/>
    </source>
</evidence>
<accession>A0A8D1SRC3</accession>
<dbReference type="SUPFAM" id="SSF81321">
    <property type="entry name" value="Family A G protein-coupled receptor-like"/>
    <property type="match status" value="1"/>
</dbReference>
<dbReference type="Proteomes" id="UP000694727">
    <property type="component" value="Unplaced"/>
</dbReference>
<feature type="transmembrane region" description="Helical" evidence="11">
    <location>
        <begin position="68"/>
        <end position="90"/>
    </location>
</feature>
<dbReference type="PRINTS" id="PR00237">
    <property type="entry name" value="GPCRRHODOPSN"/>
</dbReference>
<name>A0A8D1SRC3_PIG</name>
<evidence type="ECO:0000313" key="13">
    <source>
        <dbReference type="Ensembl" id="ENSSSCP00060004681.1"/>
    </source>
</evidence>
<evidence type="ECO:0000256" key="8">
    <source>
        <dbReference type="ARBA" id="ARBA00023136"/>
    </source>
</evidence>
<dbReference type="Pfam" id="PF13853">
    <property type="entry name" value="7tm_4"/>
    <property type="match status" value="1"/>
</dbReference>
<keyword evidence="9" id="KW-0675">Receptor</keyword>
<evidence type="ECO:0000256" key="2">
    <source>
        <dbReference type="ARBA" id="ARBA00004141"/>
    </source>
</evidence>
<dbReference type="Ensembl" id="ENSSSCT00060012419.1">
    <property type="protein sequence ID" value="ENSSSCP00060004681.1"/>
    <property type="gene ID" value="ENSSSCG00060009615.1"/>
</dbReference>
<dbReference type="GO" id="GO:0004984">
    <property type="term" value="F:olfactory receptor activity"/>
    <property type="evidence" value="ECO:0007669"/>
    <property type="project" value="InterPro"/>
</dbReference>
<dbReference type="PROSITE" id="PS50262">
    <property type="entry name" value="G_PROTEIN_RECEP_F1_2"/>
    <property type="match status" value="1"/>
</dbReference>
<keyword evidence="3" id="KW-0716">Sensory transduction</keyword>
<protein>
    <recommendedName>
        <fullName evidence="12">G-protein coupled receptors family 1 profile domain-containing protein</fullName>
    </recommendedName>
</protein>
<evidence type="ECO:0000256" key="7">
    <source>
        <dbReference type="ARBA" id="ARBA00023040"/>
    </source>
</evidence>
<reference evidence="13" key="1">
    <citation type="submission" date="2025-05" db="UniProtKB">
        <authorList>
            <consortium name="Ensembl"/>
        </authorList>
    </citation>
    <scope>IDENTIFICATION</scope>
</reference>
<feature type="domain" description="G-protein coupled receptors family 1 profile" evidence="12">
    <location>
        <begin position="49"/>
        <end position="297"/>
    </location>
</feature>
<comment type="function">
    <text evidence="1">Putative odorant or sperm cell receptor.</text>
</comment>
<dbReference type="InterPro" id="IPR000725">
    <property type="entry name" value="Olfact_rcpt"/>
</dbReference>
<keyword evidence="10" id="KW-0807">Transducer</keyword>
<dbReference type="InterPro" id="IPR000276">
    <property type="entry name" value="GPCR_Rhodpsn"/>
</dbReference>
<feature type="transmembrane region" description="Helical" evidence="11">
    <location>
        <begin position="110"/>
        <end position="128"/>
    </location>
</feature>
<dbReference type="FunFam" id="1.20.1070.10:FF:000009">
    <property type="entry name" value="Olfactory receptor"/>
    <property type="match status" value="1"/>
</dbReference>
<dbReference type="GO" id="GO:0016020">
    <property type="term" value="C:membrane"/>
    <property type="evidence" value="ECO:0007669"/>
    <property type="project" value="UniProtKB-SubCell"/>
</dbReference>
<dbReference type="GO" id="GO:0004930">
    <property type="term" value="F:G protein-coupled receptor activity"/>
    <property type="evidence" value="ECO:0007669"/>
    <property type="project" value="UniProtKB-KW"/>
</dbReference>
<keyword evidence="4 11" id="KW-0812">Transmembrane</keyword>